<evidence type="ECO:0000313" key="4">
    <source>
        <dbReference type="Proteomes" id="UP000014216"/>
    </source>
</evidence>
<evidence type="ECO:0000313" key="3">
    <source>
        <dbReference type="EMBL" id="EMS80941.1"/>
    </source>
</evidence>
<dbReference type="InterPro" id="IPR038404">
    <property type="entry name" value="TRAP_DctP_sf"/>
</dbReference>
<dbReference type="Proteomes" id="UP000014216">
    <property type="component" value="Unassembled WGS sequence"/>
</dbReference>
<dbReference type="PROSITE" id="PS51318">
    <property type="entry name" value="TAT"/>
    <property type="match status" value="1"/>
</dbReference>
<dbReference type="EMBL" id="APJX01000001">
    <property type="protein sequence ID" value="EMS80941.1"/>
    <property type="molecule type" value="Genomic_DNA"/>
</dbReference>
<proteinExistence type="predicted"/>
<keyword evidence="2" id="KW-0479">Metal-binding</keyword>
<evidence type="ECO:0000256" key="1">
    <source>
        <dbReference type="ARBA" id="ARBA00022729"/>
    </source>
</evidence>
<sequence>MTEKISRRNVIKAGVAAAAAGATTVFPKVASAKSKTKFRWRMQTHWPTGVGYYNDVYVRFCDRVRAATDGELDITPLPPGAIVPTKDVFEALGRGLFEISMIWPTYWMGKIPVAAYINGQLFSWENAAEMYAYFYDMGAIDIFRQAYADNGVRFVGPLPMAGIGLFSRKPLRTLADFNGFKVRSTGIAAQVFQKAGATPVFFPGAELYQAMQTGVCDGAHWGTISAGWDMKLQEVSKYIVRPNLAEINNGEIIMNQKKWDELPADFQAILEACTRSAGIDFLKWTGYNDIIDINLWNNKKMGDMSTLDEDTVAQLRKFSIEVLDEYAKKDPKYSAPAGDLLKKLMKMAGRI</sequence>
<dbReference type="AlphaFoldDB" id="S0G7I6"/>
<accession>S0G7I6</accession>
<name>S0G7I6_9BACT</name>
<dbReference type="NCBIfam" id="NF037995">
    <property type="entry name" value="TRAP_S1"/>
    <property type="match status" value="1"/>
</dbReference>
<comment type="caution">
    <text evidence="3">The sequence shown here is derived from an EMBL/GenBank/DDBJ whole genome shotgun (WGS) entry which is preliminary data.</text>
</comment>
<keyword evidence="2" id="KW-0408">Iron</keyword>
<organism evidence="3 4">
    <name type="scientific">Desulfotignum phosphitoxidans DSM 13687</name>
    <dbReference type="NCBI Taxonomy" id="1286635"/>
    <lineage>
        <taxon>Bacteria</taxon>
        <taxon>Pseudomonadati</taxon>
        <taxon>Thermodesulfobacteriota</taxon>
        <taxon>Desulfobacteria</taxon>
        <taxon>Desulfobacterales</taxon>
        <taxon>Desulfobacteraceae</taxon>
        <taxon>Desulfotignum</taxon>
    </lineage>
</organism>
<keyword evidence="1" id="KW-0732">Signal</keyword>
<evidence type="ECO:0000256" key="2">
    <source>
        <dbReference type="ARBA" id="ARBA00023014"/>
    </source>
</evidence>
<dbReference type="OrthoDB" id="8912194at2"/>
<dbReference type="Pfam" id="PF03480">
    <property type="entry name" value="DctP"/>
    <property type="match status" value="1"/>
</dbReference>
<dbReference type="InterPro" id="IPR006311">
    <property type="entry name" value="TAT_signal"/>
</dbReference>
<dbReference type="GO" id="GO:0051536">
    <property type="term" value="F:iron-sulfur cluster binding"/>
    <property type="evidence" value="ECO:0007669"/>
    <property type="project" value="UniProtKB-KW"/>
</dbReference>
<dbReference type="RefSeq" id="WP_006963522.1">
    <property type="nucleotide sequence ID" value="NZ_APJX01000001.1"/>
</dbReference>
<protein>
    <submittedName>
        <fullName evidence="3">Putative TRAP-type mannitol/chloroaromatic compound transport system, periplasmic component</fullName>
    </submittedName>
</protein>
<reference evidence="3 4" key="1">
    <citation type="journal article" date="2013" name="Genome Announc.">
        <title>Draft Genome Sequence of Desulfotignum phosphitoxidans DSM 13687 Strain FiPS-3.</title>
        <authorList>
            <person name="Poehlein A."/>
            <person name="Daniel R."/>
            <person name="Simeonova D.D."/>
        </authorList>
    </citation>
    <scope>NUCLEOTIDE SEQUENCE [LARGE SCALE GENOMIC DNA]</scope>
    <source>
        <strain evidence="3 4">DSM 13687</strain>
    </source>
</reference>
<dbReference type="PANTHER" id="PTHR33376">
    <property type="match status" value="1"/>
</dbReference>
<dbReference type="SUPFAM" id="SSF53850">
    <property type="entry name" value="Periplasmic binding protein-like II"/>
    <property type="match status" value="1"/>
</dbReference>
<dbReference type="GO" id="GO:0055085">
    <property type="term" value="P:transmembrane transport"/>
    <property type="evidence" value="ECO:0007669"/>
    <property type="project" value="InterPro"/>
</dbReference>
<dbReference type="InterPro" id="IPR018389">
    <property type="entry name" value="DctP_fam"/>
</dbReference>
<keyword evidence="4" id="KW-1185">Reference proteome</keyword>
<dbReference type="Gene3D" id="3.40.190.170">
    <property type="entry name" value="Bacterial extracellular solute-binding protein, family 7"/>
    <property type="match status" value="1"/>
</dbReference>
<gene>
    <name evidence="3" type="ORF">Dpo_1c00710</name>
</gene>
<keyword evidence="2" id="KW-0411">Iron-sulfur</keyword>
<dbReference type="PANTHER" id="PTHR33376:SF5">
    <property type="entry name" value="EXTRACYTOPLASMIC SOLUTE RECEPTOR PROTEIN"/>
    <property type="match status" value="1"/>
</dbReference>